<dbReference type="InterPro" id="IPR015943">
    <property type="entry name" value="WD40/YVTN_repeat-like_dom_sf"/>
</dbReference>
<dbReference type="InterPro" id="IPR011047">
    <property type="entry name" value="Quinoprotein_ADH-like_sf"/>
</dbReference>
<comment type="caution">
    <text evidence="2">The sequence shown here is derived from an EMBL/GenBank/DDBJ whole genome shotgun (WGS) entry which is preliminary data.</text>
</comment>
<sequence length="438" mass="45819">MLQRRHVAASRWRLGAAALAAILVLGGCGNTDSWVQAAPAPGWSAQYADAANSSYTPTTGARDLQLDWTRSVKGELGAGPAVGLRGWLVLNGQTEAGCSLMQWENADHGRQRWCTRLYQGGGFFGPLIDGFDNVYIGQPGAMLSFPPTQWIRWRAPVIGMPSTPRILGDDRVLVVTHLGQVLVFDAHRGTVVGTPLDLVDGVDPTDFKRGLADCAGARPDCPVAAAPAYSPASRTVVVSLWQPGAKAAGLVGLKYRPDGTPMLTQEWASDEVAAGVLASPVLSADGATVYVNGRDQRLWALNSADGTAKWSVPLKFLAQTPPAVTPDGLIVAGGGPDTQLVAFADRGDHAEQVWRRDDVTPLSSSSLAAGGVGYTVSSGTSLGPAGLSLLVFDPADGHTINSYPLPESDGFPLGVSVGRDRRVVVATSAGQVYSFAPA</sequence>
<accession>A0ABS5RI61</accession>
<name>A0ABS5RI61_9MYCO</name>
<dbReference type="EMBL" id="JAHCLR010000016">
    <property type="protein sequence ID" value="MBS9533988.1"/>
    <property type="molecule type" value="Genomic_DNA"/>
</dbReference>
<dbReference type="Proteomes" id="UP001519535">
    <property type="component" value="Unassembled WGS sequence"/>
</dbReference>
<dbReference type="PROSITE" id="PS51257">
    <property type="entry name" value="PROKAR_LIPOPROTEIN"/>
    <property type="match status" value="1"/>
</dbReference>
<reference evidence="2 3" key="1">
    <citation type="submission" date="2021-05" db="EMBL/GenBank/DDBJ databases">
        <title>Mycobacterium acidophilum sp. nov., an extremely acid-tolerant member of the genus Mycobacterium.</title>
        <authorList>
            <person name="Xia J."/>
        </authorList>
    </citation>
    <scope>NUCLEOTIDE SEQUENCE [LARGE SCALE GENOMIC DNA]</scope>
    <source>
        <strain evidence="2 3">M1</strain>
    </source>
</reference>
<organism evidence="2 3">
    <name type="scientific">Mycolicibacter acidiphilus</name>
    <dbReference type="NCBI Taxonomy" id="2835306"/>
    <lineage>
        <taxon>Bacteria</taxon>
        <taxon>Bacillati</taxon>
        <taxon>Actinomycetota</taxon>
        <taxon>Actinomycetes</taxon>
        <taxon>Mycobacteriales</taxon>
        <taxon>Mycobacteriaceae</taxon>
        <taxon>Mycolicibacter</taxon>
    </lineage>
</organism>
<dbReference type="SUPFAM" id="SSF50998">
    <property type="entry name" value="Quinoprotein alcohol dehydrogenase-like"/>
    <property type="match status" value="2"/>
</dbReference>
<dbReference type="PANTHER" id="PTHR34512">
    <property type="entry name" value="CELL SURFACE PROTEIN"/>
    <property type="match status" value="1"/>
</dbReference>
<dbReference type="PANTHER" id="PTHR34512:SF30">
    <property type="entry name" value="OUTER MEMBRANE PROTEIN ASSEMBLY FACTOR BAMB"/>
    <property type="match status" value="1"/>
</dbReference>
<evidence type="ECO:0000259" key="1">
    <source>
        <dbReference type="Pfam" id="PF13360"/>
    </source>
</evidence>
<dbReference type="Gene3D" id="2.130.10.10">
    <property type="entry name" value="YVTN repeat-like/Quinoprotein amine dehydrogenase"/>
    <property type="match status" value="2"/>
</dbReference>
<dbReference type="Pfam" id="PF13360">
    <property type="entry name" value="PQQ_2"/>
    <property type="match status" value="1"/>
</dbReference>
<keyword evidence="3" id="KW-1185">Reference proteome</keyword>
<protein>
    <submittedName>
        <fullName evidence="2">PQQ-like beta-propeller repeat protein</fullName>
    </submittedName>
</protein>
<evidence type="ECO:0000313" key="3">
    <source>
        <dbReference type="Proteomes" id="UP001519535"/>
    </source>
</evidence>
<proteinExistence type="predicted"/>
<gene>
    <name evidence="2" type="ORF">KIH27_10370</name>
</gene>
<evidence type="ECO:0000313" key="2">
    <source>
        <dbReference type="EMBL" id="MBS9533988.1"/>
    </source>
</evidence>
<dbReference type="InterPro" id="IPR002372">
    <property type="entry name" value="PQQ_rpt_dom"/>
</dbReference>
<feature type="domain" description="Pyrrolo-quinoline quinone repeat" evidence="1">
    <location>
        <begin position="267"/>
        <end position="408"/>
    </location>
</feature>